<dbReference type="PANTHER" id="PTHR34180:SF1">
    <property type="entry name" value="BETA-ALANYL-DOPAMINE_CARCININE HYDROLASE"/>
    <property type="match status" value="1"/>
</dbReference>
<keyword evidence="2" id="KW-0808">Transferase</keyword>
<evidence type="ECO:0000313" key="2">
    <source>
        <dbReference type="EMBL" id="OIW22870.1"/>
    </source>
</evidence>
<dbReference type="AlphaFoldDB" id="A0A1J7I5S0"/>
<dbReference type="Proteomes" id="UP000182658">
    <property type="component" value="Unassembled WGS sequence"/>
</dbReference>
<reference evidence="2 3" key="1">
    <citation type="submission" date="2016-10" db="EMBL/GenBank/DDBJ databases">
        <title>Draft genome sequence of Coniochaeta ligniaria NRRL30616, a lignocellulolytic fungus for bioabatement of inhibitors in plant biomass hydrolysates.</title>
        <authorList>
            <consortium name="DOE Joint Genome Institute"/>
            <person name="Jimenez D.J."/>
            <person name="Hector R.E."/>
            <person name="Riley R."/>
            <person name="Sun H."/>
            <person name="Grigoriev I.V."/>
            <person name="Van Elsas J.D."/>
            <person name="Nichols N.N."/>
        </authorList>
    </citation>
    <scope>NUCLEOTIDE SEQUENCE [LARGE SCALE GENOMIC DNA]</scope>
    <source>
        <strain evidence="2 3">NRRL 30616</strain>
    </source>
</reference>
<dbReference type="InterPro" id="IPR005079">
    <property type="entry name" value="Peptidase_C45_hydrolase"/>
</dbReference>
<dbReference type="PANTHER" id="PTHR34180">
    <property type="entry name" value="PEPTIDASE C45"/>
    <property type="match status" value="1"/>
</dbReference>
<sequence length="362" mass="38601">MIHIHCSGSPFEIGQQHGTTARQQIIRSLAFYADYFLSKSGMDWSSAVAAAGRFQSCLDEHCPHLVEEMRGIAAGAGVDFGDILALNVRTEISMGMGLSSDGCTSLFYKPQTHGHNGILAQNWDWETAQQENLVALHIKPNSALPALSIVTESGIIGKIGMNECGVGVCLNAIRAKAVNYAGLPVHVALRSVLESKSREEAINRLCTVGVAASCHILVADPDDGTGLECSYADIVPLSPSGGIYTHTNHWLMPHAGPEGPITESIFLPDSVPRLVRLNSLIGMGQDKVSLSAGGDVSHTETSRLEEILEDEQNFPGSINKSVSPTSSVATLFSIVMDLAARRASVRIGRPTQAVDSFILDLA</sequence>
<evidence type="ECO:0000313" key="3">
    <source>
        <dbReference type="Proteomes" id="UP000182658"/>
    </source>
</evidence>
<dbReference type="Pfam" id="PF03417">
    <property type="entry name" value="AAT"/>
    <property type="match status" value="1"/>
</dbReference>
<dbReference type="NCBIfam" id="NF040521">
    <property type="entry name" value="C45_proenzyme"/>
    <property type="match status" value="1"/>
</dbReference>
<name>A0A1J7I5S0_9PEZI</name>
<proteinExistence type="predicted"/>
<gene>
    <name evidence="2" type="ORF">CONLIGDRAFT_638095</name>
</gene>
<dbReference type="Gene3D" id="1.10.10.2120">
    <property type="match status" value="1"/>
</dbReference>
<dbReference type="OrthoDB" id="189997at2759"/>
<keyword evidence="3" id="KW-1185">Reference proteome</keyword>
<keyword evidence="2" id="KW-0012">Acyltransferase</keyword>
<dbReference type="EMBL" id="KV875110">
    <property type="protein sequence ID" value="OIW22870.1"/>
    <property type="molecule type" value="Genomic_DNA"/>
</dbReference>
<dbReference type="GO" id="GO:0016746">
    <property type="term" value="F:acyltransferase activity"/>
    <property type="evidence" value="ECO:0007669"/>
    <property type="project" value="UniProtKB-KW"/>
</dbReference>
<dbReference type="InterPro" id="IPR047801">
    <property type="entry name" value="Peptidase_C45"/>
</dbReference>
<protein>
    <submittedName>
        <fullName evidence="2">Putative acyl-coenzyme A:6-aminopenicillanic-acid-acyltransferase 40 kDa form</fullName>
    </submittedName>
</protein>
<dbReference type="STRING" id="1408157.A0A1J7I5S0"/>
<feature type="domain" description="Peptidase C45 hydrolase" evidence="1">
    <location>
        <begin position="116"/>
        <end position="351"/>
    </location>
</feature>
<accession>A0A1J7I5S0</accession>
<dbReference type="InParanoid" id="A0A1J7I5S0"/>
<evidence type="ECO:0000259" key="1">
    <source>
        <dbReference type="Pfam" id="PF03417"/>
    </source>
</evidence>
<dbReference type="Gene3D" id="3.60.60.10">
    <property type="entry name" value="Penicillin V Acylase, Chain A"/>
    <property type="match status" value="1"/>
</dbReference>
<dbReference type="InterPro" id="IPR047794">
    <property type="entry name" value="C45_proenzyme-like"/>
</dbReference>
<organism evidence="2 3">
    <name type="scientific">Coniochaeta ligniaria NRRL 30616</name>
    <dbReference type="NCBI Taxonomy" id="1408157"/>
    <lineage>
        <taxon>Eukaryota</taxon>
        <taxon>Fungi</taxon>
        <taxon>Dikarya</taxon>
        <taxon>Ascomycota</taxon>
        <taxon>Pezizomycotina</taxon>
        <taxon>Sordariomycetes</taxon>
        <taxon>Sordariomycetidae</taxon>
        <taxon>Coniochaetales</taxon>
        <taxon>Coniochaetaceae</taxon>
        <taxon>Coniochaeta</taxon>
    </lineage>
</organism>